<evidence type="ECO:0000256" key="1">
    <source>
        <dbReference type="ARBA" id="ARBA00004496"/>
    </source>
</evidence>
<dbReference type="PROSITE" id="PS00432">
    <property type="entry name" value="ACTINS_2"/>
    <property type="match status" value="1"/>
</dbReference>
<name>A0ABR0AME9_9CRUS</name>
<keyword evidence="5" id="KW-0472">Membrane</keyword>
<dbReference type="SUPFAM" id="SSF53067">
    <property type="entry name" value="Actin-like ATPase domain"/>
    <property type="match status" value="2"/>
</dbReference>
<keyword evidence="5" id="KW-0812">Transmembrane</keyword>
<evidence type="ECO:0000256" key="3">
    <source>
        <dbReference type="ARBA" id="ARBA00023212"/>
    </source>
</evidence>
<keyword evidence="6" id="KW-0732">Signal</keyword>
<evidence type="ECO:0000256" key="4">
    <source>
        <dbReference type="RuleBase" id="RU000487"/>
    </source>
</evidence>
<keyword evidence="5" id="KW-1133">Transmembrane helix</keyword>
<comment type="subcellular location">
    <subcellularLocation>
        <location evidence="1">Cytoplasm</location>
    </subcellularLocation>
</comment>
<feature type="signal peptide" evidence="6">
    <location>
        <begin position="1"/>
        <end position="21"/>
    </location>
</feature>
<dbReference type="EMBL" id="JAOYFB010000038">
    <property type="protein sequence ID" value="KAK4026291.1"/>
    <property type="molecule type" value="Genomic_DNA"/>
</dbReference>
<dbReference type="Pfam" id="PF00022">
    <property type="entry name" value="Actin"/>
    <property type="match status" value="1"/>
</dbReference>
<keyword evidence="3" id="KW-0206">Cytoskeleton</keyword>
<dbReference type="Gene3D" id="3.90.640.10">
    <property type="entry name" value="Actin, Chain A, domain 4"/>
    <property type="match status" value="1"/>
</dbReference>
<dbReference type="CDD" id="cd13395">
    <property type="entry name" value="ASKHA_NBD_Arp4_ACTL6-like"/>
    <property type="match status" value="1"/>
</dbReference>
<evidence type="ECO:0000256" key="5">
    <source>
        <dbReference type="SAM" id="Phobius"/>
    </source>
</evidence>
<dbReference type="InterPro" id="IPR043129">
    <property type="entry name" value="ATPase_NBD"/>
</dbReference>
<organism evidence="7 8">
    <name type="scientific">Daphnia magna</name>
    <dbReference type="NCBI Taxonomy" id="35525"/>
    <lineage>
        <taxon>Eukaryota</taxon>
        <taxon>Metazoa</taxon>
        <taxon>Ecdysozoa</taxon>
        <taxon>Arthropoda</taxon>
        <taxon>Crustacea</taxon>
        <taxon>Branchiopoda</taxon>
        <taxon>Diplostraca</taxon>
        <taxon>Cladocera</taxon>
        <taxon>Anomopoda</taxon>
        <taxon>Daphniidae</taxon>
        <taxon>Daphnia</taxon>
    </lineage>
</organism>
<feature type="chain" id="PRO_5046615907" description="Actin-like protein 6A" evidence="6">
    <location>
        <begin position="22"/>
        <end position="837"/>
    </location>
</feature>
<evidence type="ECO:0000313" key="8">
    <source>
        <dbReference type="Proteomes" id="UP001234178"/>
    </source>
</evidence>
<evidence type="ECO:0000313" key="7">
    <source>
        <dbReference type="EMBL" id="KAK4026291.1"/>
    </source>
</evidence>
<keyword evidence="8" id="KW-1185">Reference proteome</keyword>
<comment type="similarity">
    <text evidence="4">Belongs to the actin family.</text>
</comment>
<protein>
    <recommendedName>
        <fullName evidence="9">Actin-like protein 6A</fullName>
    </recommendedName>
</protein>
<evidence type="ECO:0000256" key="2">
    <source>
        <dbReference type="ARBA" id="ARBA00022490"/>
    </source>
</evidence>
<dbReference type="Gene3D" id="2.30.36.70">
    <property type="entry name" value="Actin, Chain A, domain 2"/>
    <property type="match status" value="1"/>
</dbReference>
<evidence type="ECO:0000256" key="6">
    <source>
        <dbReference type="SAM" id="SignalP"/>
    </source>
</evidence>
<dbReference type="PANTHER" id="PTHR11937">
    <property type="entry name" value="ACTIN"/>
    <property type="match status" value="1"/>
</dbReference>
<dbReference type="InterPro" id="IPR004001">
    <property type="entry name" value="Actin_CS"/>
</dbReference>
<dbReference type="InterPro" id="IPR004000">
    <property type="entry name" value="Actin"/>
</dbReference>
<keyword evidence="2" id="KW-0963">Cytoplasm</keyword>
<accession>A0ABR0AME9</accession>
<sequence length="837" mass="94571">MASKVLRCFLLIFFIFAYCRSVFWYQQVSIIKSQHVCSRPDVVDVHGQFCDSQSNNSKSCLVYAVRGNDSESCLEENAHFNVSGCSSVLPKKEKLLASSPSVNVLVILKSDLLKVSSMVINALTILDIVLSRRTKPWRFLLRILYRVGRSNLKWGLLWAVFQLWSHFEGNWSSDIIEVDVEQLPFSPIVHQMQQIWIALQSYPVLLVVTFFIYNLAVSWIVHRLNHRNRNHNTMTVNSTLDHHTNIHLTNGPRNVRRRILSRWSLLIDCFFRPLSFDTASNLMDFELDENVEQLIERLALPNLWLTPTVPTDYLNYLPVWRFDCWSQTAEDPVGTESQTFPSAMSSNYSESITVDNRCSLSNFLWNDNQPPPNMKWISSADCAICLDRYRFTVDFTFLCQRVIIVLLNMSGGVYGGDEVGALVFDIGHYALRAGYAGEDSPKAQIPSVVGVLEKAASVEMMDVDRIKEAAPASEKKYFIDTVALNVAKQDLEIVGYLKDGMIEDWDVFEKILNYTYAKCIKSESEFHPVLMSEAPWNTRAKREKLTEIMFEKYNVPAFYLVKNAVLAAFANGRSTGIVVDSGATHTSAVPVYDGYVLSQGIVKSPLGGDFLTMQCKQLLESKDIEVVPPYMIAAKEAVKDFEKPKWTRKSNLPEVTKSWHNYMMKEVIRDFQASVLQVADAPYDEDTVSTIPMVHYEFPNGYHQDFGCERFKIPEALFDPSSIKGIGNTMLGVGHVVTTSVGMCDIDLRPSLYGNVIVTGGNSLLLGFSDRLNRDLSAKTPQSMRLKIISASGSGERRFGAWIGGSILASLGSFQQMWISKQEYEEGGKTQVERKCP</sequence>
<feature type="transmembrane region" description="Helical" evidence="5">
    <location>
        <begin position="202"/>
        <end position="221"/>
    </location>
</feature>
<dbReference type="PRINTS" id="PR00190">
    <property type="entry name" value="ACTIN"/>
</dbReference>
<reference evidence="7 8" key="1">
    <citation type="journal article" date="2023" name="Nucleic Acids Res.">
        <title>The hologenome of Daphnia magna reveals possible DNA methylation and microbiome-mediated evolution of the host genome.</title>
        <authorList>
            <person name="Chaturvedi A."/>
            <person name="Li X."/>
            <person name="Dhandapani V."/>
            <person name="Marshall H."/>
            <person name="Kissane S."/>
            <person name="Cuenca-Cambronero M."/>
            <person name="Asole G."/>
            <person name="Calvet F."/>
            <person name="Ruiz-Romero M."/>
            <person name="Marangio P."/>
            <person name="Guigo R."/>
            <person name="Rago D."/>
            <person name="Mirbahai L."/>
            <person name="Eastwood N."/>
            <person name="Colbourne J.K."/>
            <person name="Zhou J."/>
            <person name="Mallon E."/>
            <person name="Orsini L."/>
        </authorList>
    </citation>
    <scope>NUCLEOTIDE SEQUENCE [LARGE SCALE GENOMIC DNA]</scope>
    <source>
        <strain evidence="7">LRV0_1</strain>
    </source>
</reference>
<dbReference type="Proteomes" id="UP001234178">
    <property type="component" value="Unassembled WGS sequence"/>
</dbReference>
<dbReference type="SMART" id="SM00268">
    <property type="entry name" value="ACTIN"/>
    <property type="match status" value="1"/>
</dbReference>
<proteinExistence type="inferred from homology"/>
<gene>
    <name evidence="7" type="ORF">OUZ56_015300</name>
</gene>
<dbReference type="Gene3D" id="3.30.420.40">
    <property type="match status" value="2"/>
</dbReference>
<comment type="caution">
    <text evidence="7">The sequence shown here is derived from an EMBL/GenBank/DDBJ whole genome shotgun (WGS) entry which is preliminary data.</text>
</comment>
<evidence type="ECO:0008006" key="9">
    <source>
        <dbReference type="Google" id="ProtNLM"/>
    </source>
</evidence>